<organism evidence="1 2">
    <name type="scientific">Gymnopus androsaceus JB14</name>
    <dbReference type="NCBI Taxonomy" id="1447944"/>
    <lineage>
        <taxon>Eukaryota</taxon>
        <taxon>Fungi</taxon>
        <taxon>Dikarya</taxon>
        <taxon>Basidiomycota</taxon>
        <taxon>Agaricomycotina</taxon>
        <taxon>Agaricomycetes</taxon>
        <taxon>Agaricomycetidae</taxon>
        <taxon>Agaricales</taxon>
        <taxon>Marasmiineae</taxon>
        <taxon>Omphalotaceae</taxon>
        <taxon>Gymnopus</taxon>
    </lineage>
</organism>
<keyword evidence="2" id="KW-1185">Reference proteome</keyword>
<dbReference type="EMBL" id="ML769538">
    <property type="protein sequence ID" value="KAE9395088.1"/>
    <property type="molecule type" value="Genomic_DNA"/>
</dbReference>
<evidence type="ECO:0000313" key="2">
    <source>
        <dbReference type="Proteomes" id="UP000799118"/>
    </source>
</evidence>
<dbReference type="AlphaFoldDB" id="A0A6A4HBQ8"/>
<evidence type="ECO:0000313" key="1">
    <source>
        <dbReference type="EMBL" id="KAE9395088.1"/>
    </source>
</evidence>
<proteinExistence type="predicted"/>
<sequence>MYSTACTVTADISQVSPKRLRNPRNGLIYYETEYDVILLFGLTELKAQIAWKENGVEKRSPAQVVYEQD</sequence>
<accession>A0A6A4HBQ8</accession>
<dbReference type="OrthoDB" id="3049336at2759"/>
<dbReference type="Proteomes" id="UP000799118">
    <property type="component" value="Unassembled WGS sequence"/>
</dbReference>
<name>A0A6A4HBQ8_9AGAR</name>
<protein>
    <submittedName>
        <fullName evidence="1">Uncharacterized protein</fullName>
    </submittedName>
</protein>
<reference evidence="1" key="1">
    <citation type="journal article" date="2019" name="Environ. Microbiol.">
        <title>Fungal ecological strategies reflected in gene transcription - a case study of two litter decomposers.</title>
        <authorList>
            <person name="Barbi F."/>
            <person name="Kohler A."/>
            <person name="Barry K."/>
            <person name="Baskaran P."/>
            <person name="Daum C."/>
            <person name="Fauchery L."/>
            <person name="Ihrmark K."/>
            <person name="Kuo A."/>
            <person name="LaButti K."/>
            <person name="Lipzen A."/>
            <person name="Morin E."/>
            <person name="Grigoriev I.V."/>
            <person name="Henrissat B."/>
            <person name="Lindahl B."/>
            <person name="Martin F."/>
        </authorList>
    </citation>
    <scope>NUCLEOTIDE SEQUENCE</scope>
    <source>
        <strain evidence="1">JB14</strain>
    </source>
</reference>
<gene>
    <name evidence="1" type="ORF">BT96DRAFT_923111</name>
</gene>